<dbReference type="Pfam" id="PF00155">
    <property type="entry name" value="Aminotran_1_2"/>
    <property type="match status" value="1"/>
</dbReference>
<keyword evidence="11" id="KW-1133">Transmembrane helix</keyword>
<dbReference type="GO" id="GO:0016020">
    <property type="term" value="C:membrane"/>
    <property type="evidence" value="ECO:0007669"/>
    <property type="project" value="GOC"/>
</dbReference>
<evidence type="ECO:0000256" key="12">
    <source>
        <dbReference type="SAM" id="SignalP"/>
    </source>
</evidence>
<comment type="pathway">
    <text evidence="3">Sphingolipid metabolism.</text>
</comment>
<keyword evidence="11" id="KW-0812">Transmembrane</keyword>
<dbReference type="Gene3D" id="3.90.1150.10">
    <property type="entry name" value="Aspartate Aminotransferase, domain 1"/>
    <property type="match status" value="1"/>
</dbReference>
<evidence type="ECO:0000256" key="3">
    <source>
        <dbReference type="ARBA" id="ARBA00004991"/>
    </source>
</evidence>
<keyword evidence="12" id="KW-0732">Signal</keyword>
<dbReference type="OrthoDB" id="3168162at2759"/>
<dbReference type="AlphaFoldDB" id="A0A2T9YZI2"/>
<sequence>MSLQIIKNTKIVLFGALSILLFSLAGSRANEDSYIKTGTQDNFDSQNPQNFFSIGARFVIRYIKSSYRNDPFRTFLEACLVFFIIWYVSRQKYRMNQTEVELSEKEVDELISEWKPEPLVRALTSVEQTILTNTPIINSPNTIIAELSTGTTAINFTSFDFLGIMNSEGAKAKAVQTLRNYGVGPCGPPGFFGTLDVHIELETTIAQFLKAEAAILYSQGMAVCVSVIPCFSKRGDIIVADEKVNFMLQQGIKLSRSKVYWYKHNDMEDLDRVLALANQNSSKKKGSIPRKFIISEGLFQYTGNIIKLNKVMELKNKHKFRLILDDSLAIGVLGSRGAGSTDHFNISAKSIDLLIGSLWGVFGGAGGFCCASKELIGHQRLSGLGYVFSAAMPAIMAITASDSIKRLEIDYILLLSALRKNISTLRNLLNEIDGVEILGDDFSPVIHVELKNEHYFKMIKSSNTGINTSDEISRNQMVEILCGITNEMQNSGVLVVQDIYIVDQEHNVPKPSIRILLSGGHSIEHLEKLSQELKKAIKV</sequence>
<name>A0A2T9YZI2_9FUNG</name>
<evidence type="ECO:0000256" key="9">
    <source>
        <dbReference type="ARBA" id="ARBA00023098"/>
    </source>
</evidence>
<dbReference type="GO" id="GO:0046512">
    <property type="term" value="P:sphingosine biosynthetic process"/>
    <property type="evidence" value="ECO:0007669"/>
    <property type="project" value="TreeGrafter"/>
</dbReference>
<keyword evidence="8" id="KW-0746">Sphingolipid metabolism</keyword>
<evidence type="ECO:0000256" key="10">
    <source>
        <dbReference type="ARBA" id="ARBA00023315"/>
    </source>
</evidence>
<comment type="pathway">
    <text evidence="2">Lipid metabolism; sphingolipid metabolism.</text>
</comment>
<gene>
    <name evidence="14" type="ORF">BB561_000362</name>
</gene>
<dbReference type="InterPro" id="IPR050087">
    <property type="entry name" value="AON_synthase_class-II"/>
</dbReference>
<keyword evidence="7" id="KW-0663">Pyridoxal phosphate</keyword>
<dbReference type="GO" id="GO:0004758">
    <property type="term" value="F:serine C-palmitoyltransferase activity"/>
    <property type="evidence" value="ECO:0007669"/>
    <property type="project" value="TreeGrafter"/>
</dbReference>
<evidence type="ECO:0000313" key="15">
    <source>
        <dbReference type="Proteomes" id="UP000245383"/>
    </source>
</evidence>
<proteinExistence type="inferred from homology"/>
<evidence type="ECO:0000256" key="11">
    <source>
        <dbReference type="SAM" id="Phobius"/>
    </source>
</evidence>
<dbReference type="STRING" id="133385.A0A2T9YZI2"/>
<evidence type="ECO:0000256" key="4">
    <source>
        <dbReference type="ARBA" id="ARBA00008392"/>
    </source>
</evidence>
<keyword evidence="15" id="KW-1185">Reference proteome</keyword>
<evidence type="ECO:0000313" key="14">
    <source>
        <dbReference type="EMBL" id="PVU97706.1"/>
    </source>
</evidence>
<dbReference type="Gene3D" id="3.40.640.10">
    <property type="entry name" value="Type I PLP-dependent aspartate aminotransferase-like (Major domain)"/>
    <property type="match status" value="1"/>
</dbReference>
<dbReference type="InterPro" id="IPR015421">
    <property type="entry name" value="PyrdxlP-dep_Trfase_major"/>
</dbReference>
<evidence type="ECO:0000256" key="8">
    <source>
        <dbReference type="ARBA" id="ARBA00022919"/>
    </source>
</evidence>
<organism evidence="14 15">
    <name type="scientific">Smittium simulii</name>
    <dbReference type="NCBI Taxonomy" id="133385"/>
    <lineage>
        <taxon>Eukaryota</taxon>
        <taxon>Fungi</taxon>
        <taxon>Fungi incertae sedis</taxon>
        <taxon>Zoopagomycota</taxon>
        <taxon>Kickxellomycotina</taxon>
        <taxon>Harpellomycetes</taxon>
        <taxon>Harpellales</taxon>
        <taxon>Legeriomycetaceae</taxon>
        <taxon>Smittium</taxon>
    </lineage>
</organism>
<protein>
    <recommendedName>
        <fullName evidence="5">serine C-palmitoyltransferase</fullName>
        <ecNumber evidence="5">2.3.1.50</ecNumber>
    </recommendedName>
</protein>
<dbReference type="Proteomes" id="UP000245383">
    <property type="component" value="Unassembled WGS sequence"/>
</dbReference>
<dbReference type="InterPro" id="IPR015424">
    <property type="entry name" value="PyrdxlP-dep_Trfase"/>
</dbReference>
<dbReference type="GO" id="GO:0046513">
    <property type="term" value="P:ceramide biosynthetic process"/>
    <property type="evidence" value="ECO:0007669"/>
    <property type="project" value="TreeGrafter"/>
</dbReference>
<dbReference type="InterPro" id="IPR015422">
    <property type="entry name" value="PyrdxlP-dep_Trfase_small"/>
</dbReference>
<dbReference type="PANTHER" id="PTHR13693">
    <property type="entry name" value="CLASS II AMINOTRANSFERASE/8-AMINO-7-OXONONANOATE SYNTHASE"/>
    <property type="match status" value="1"/>
</dbReference>
<dbReference type="PANTHER" id="PTHR13693:SF2">
    <property type="entry name" value="SERINE PALMITOYLTRANSFERASE 1"/>
    <property type="match status" value="1"/>
</dbReference>
<evidence type="ECO:0000256" key="7">
    <source>
        <dbReference type="ARBA" id="ARBA00022898"/>
    </source>
</evidence>
<evidence type="ECO:0000256" key="1">
    <source>
        <dbReference type="ARBA" id="ARBA00001933"/>
    </source>
</evidence>
<dbReference type="InterPro" id="IPR004839">
    <property type="entry name" value="Aminotransferase_I/II_large"/>
</dbReference>
<feature type="domain" description="Aminotransferase class I/classII large" evidence="13">
    <location>
        <begin position="190"/>
        <end position="530"/>
    </location>
</feature>
<evidence type="ECO:0000259" key="13">
    <source>
        <dbReference type="Pfam" id="PF00155"/>
    </source>
</evidence>
<dbReference type="GO" id="GO:0005783">
    <property type="term" value="C:endoplasmic reticulum"/>
    <property type="evidence" value="ECO:0007669"/>
    <property type="project" value="TreeGrafter"/>
</dbReference>
<dbReference type="EMBL" id="MBFR01000008">
    <property type="protein sequence ID" value="PVU97706.1"/>
    <property type="molecule type" value="Genomic_DNA"/>
</dbReference>
<feature type="chain" id="PRO_5015712196" description="serine C-palmitoyltransferase" evidence="12">
    <location>
        <begin position="30"/>
        <end position="539"/>
    </location>
</feature>
<keyword evidence="11" id="KW-0472">Membrane</keyword>
<feature type="transmembrane region" description="Helical" evidence="11">
    <location>
        <begin position="72"/>
        <end position="89"/>
    </location>
</feature>
<evidence type="ECO:0000256" key="2">
    <source>
        <dbReference type="ARBA" id="ARBA00004760"/>
    </source>
</evidence>
<feature type="signal peptide" evidence="12">
    <location>
        <begin position="1"/>
        <end position="29"/>
    </location>
</feature>
<keyword evidence="10" id="KW-0012">Acyltransferase</keyword>
<evidence type="ECO:0000256" key="6">
    <source>
        <dbReference type="ARBA" id="ARBA00022679"/>
    </source>
</evidence>
<evidence type="ECO:0000256" key="5">
    <source>
        <dbReference type="ARBA" id="ARBA00013220"/>
    </source>
</evidence>
<keyword evidence="6" id="KW-0808">Transferase</keyword>
<keyword evidence="9" id="KW-0443">Lipid metabolism</keyword>
<dbReference type="SUPFAM" id="SSF53383">
    <property type="entry name" value="PLP-dependent transferases"/>
    <property type="match status" value="1"/>
</dbReference>
<dbReference type="EC" id="2.3.1.50" evidence="5"/>
<comment type="cofactor">
    <cofactor evidence="1">
        <name>pyridoxal 5'-phosphate</name>
        <dbReference type="ChEBI" id="CHEBI:597326"/>
    </cofactor>
</comment>
<comment type="similarity">
    <text evidence="4">Belongs to the class-II pyridoxal-phosphate-dependent aminotransferase family.</text>
</comment>
<comment type="caution">
    <text evidence="14">The sequence shown here is derived from an EMBL/GenBank/DDBJ whole genome shotgun (WGS) entry which is preliminary data.</text>
</comment>
<accession>A0A2T9YZI2</accession>
<dbReference type="GO" id="GO:0030170">
    <property type="term" value="F:pyridoxal phosphate binding"/>
    <property type="evidence" value="ECO:0007669"/>
    <property type="project" value="InterPro"/>
</dbReference>
<reference evidence="14 15" key="1">
    <citation type="journal article" date="2018" name="MBio">
        <title>Comparative Genomics Reveals the Core Gene Toolbox for the Fungus-Insect Symbiosis.</title>
        <authorList>
            <person name="Wang Y."/>
            <person name="Stata M."/>
            <person name="Wang W."/>
            <person name="Stajich J.E."/>
            <person name="White M.M."/>
            <person name="Moncalvo J.M."/>
        </authorList>
    </citation>
    <scope>NUCLEOTIDE SEQUENCE [LARGE SCALE GENOMIC DNA]</scope>
    <source>
        <strain evidence="14 15">SWE-8-4</strain>
    </source>
</reference>